<name>A0A7Y9K1W8_9SPHN</name>
<dbReference type="SUPFAM" id="SSF54106">
    <property type="entry name" value="LysM domain"/>
    <property type="match status" value="1"/>
</dbReference>
<dbReference type="Gene3D" id="2.70.70.10">
    <property type="entry name" value="Glucose Permease (Domain IIA)"/>
    <property type="match status" value="1"/>
</dbReference>
<dbReference type="RefSeq" id="WP_179508767.1">
    <property type="nucleotide sequence ID" value="NZ_JACCBY010000002.1"/>
</dbReference>
<evidence type="ECO:0000313" key="5">
    <source>
        <dbReference type="Proteomes" id="UP000517753"/>
    </source>
</evidence>
<dbReference type="InterPro" id="IPR018392">
    <property type="entry name" value="LysM"/>
</dbReference>
<gene>
    <name evidence="4" type="ORF">HD841_002131</name>
</gene>
<evidence type="ECO:0000259" key="3">
    <source>
        <dbReference type="PROSITE" id="PS51782"/>
    </source>
</evidence>
<accession>A0A7Y9K1W8</accession>
<reference evidence="4 5" key="2">
    <citation type="submission" date="2020-08" db="EMBL/GenBank/DDBJ databases">
        <title>The Agave Microbiome: Exploring the role of microbial communities in plant adaptations to desert environments.</title>
        <authorList>
            <person name="Partida-Martinez L.P."/>
        </authorList>
    </citation>
    <scope>NUCLEOTIDE SEQUENCE [LARGE SCALE GENOMIC DNA]</scope>
    <source>
        <strain evidence="4 5">AS2.3</strain>
    </source>
</reference>
<dbReference type="EMBL" id="JACCBY010000002">
    <property type="protein sequence ID" value="NYD90351.1"/>
    <property type="molecule type" value="Genomic_DNA"/>
</dbReference>
<evidence type="ECO:0000256" key="2">
    <source>
        <dbReference type="SAM" id="MobiDB-lite"/>
    </source>
</evidence>
<dbReference type="InterPro" id="IPR036779">
    <property type="entry name" value="LysM_dom_sf"/>
</dbReference>
<feature type="compositionally biased region" description="Basic and acidic residues" evidence="2">
    <location>
        <begin position="56"/>
        <end position="67"/>
    </location>
</feature>
<dbReference type="CDD" id="cd00118">
    <property type="entry name" value="LysM"/>
    <property type="match status" value="2"/>
</dbReference>
<dbReference type="CDD" id="cd12797">
    <property type="entry name" value="M23_peptidase"/>
    <property type="match status" value="1"/>
</dbReference>
<sequence length="387" mass="41309">MRRERIAYSLAFAGLTLSACIPSVEPPPQAAPPPAPLPQRNAPWREPPQDAAPPPRAERPSRAERRPRPAAPVREAAPPRGDVAMPRTARPAWEARPVSPDARVVPDQSYVVAPGDSLRRVAERTGAGSEAIARANRLEPPYTIRAGQRLTIPGGRYHLVRPGETGIAIARAYGVEWSRIVSANQLEEPYVLRAGQRVLIPGDPARPPSLSDRAAAFKLDIDDILTGGEPAVAPRQAPARPVANPGRVLPPTAVVAAPARLQGGFVWPVEGKVVRRFGPGKSGERNDGIKIAVPVSTPIHATTDGVVAYAGDGIAALGGLIIIRHGNGWTSVYGHASKLLVQRGQSVKRGQTIGLSGDTGFADRPELHFELRKGRTPVDPQSQLPRR</sequence>
<comment type="caution">
    <text evidence="4">The sequence shown here is derived from an EMBL/GenBank/DDBJ whole genome shotgun (WGS) entry which is preliminary data.</text>
</comment>
<evidence type="ECO:0000256" key="1">
    <source>
        <dbReference type="ARBA" id="ARBA00038420"/>
    </source>
</evidence>
<organism evidence="4 5">
    <name type="scientific">Sphingomonas melonis</name>
    <dbReference type="NCBI Taxonomy" id="152682"/>
    <lineage>
        <taxon>Bacteria</taxon>
        <taxon>Pseudomonadati</taxon>
        <taxon>Pseudomonadota</taxon>
        <taxon>Alphaproteobacteria</taxon>
        <taxon>Sphingomonadales</taxon>
        <taxon>Sphingomonadaceae</taxon>
        <taxon>Sphingomonas</taxon>
    </lineage>
</organism>
<dbReference type="Proteomes" id="UP000517753">
    <property type="component" value="Unassembled WGS sequence"/>
</dbReference>
<feature type="compositionally biased region" description="Pro residues" evidence="2">
    <location>
        <begin position="24"/>
        <end position="37"/>
    </location>
</feature>
<dbReference type="SUPFAM" id="SSF51261">
    <property type="entry name" value="Duplicated hybrid motif"/>
    <property type="match status" value="1"/>
</dbReference>
<dbReference type="SMART" id="SM00257">
    <property type="entry name" value="LysM"/>
    <property type="match status" value="2"/>
</dbReference>
<keyword evidence="4" id="KW-0378">Hydrolase</keyword>
<dbReference type="InterPro" id="IPR016047">
    <property type="entry name" value="M23ase_b-sheet_dom"/>
</dbReference>
<feature type="compositionally biased region" description="Low complexity" evidence="2">
    <location>
        <begin position="71"/>
        <end position="80"/>
    </location>
</feature>
<dbReference type="PROSITE" id="PS51782">
    <property type="entry name" value="LYSM"/>
    <property type="match status" value="2"/>
</dbReference>
<dbReference type="PROSITE" id="PS51257">
    <property type="entry name" value="PROKAR_LIPOPROTEIN"/>
    <property type="match status" value="1"/>
</dbReference>
<dbReference type="Pfam" id="PF01476">
    <property type="entry name" value="LysM"/>
    <property type="match status" value="2"/>
</dbReference>
<feature type="domain" description="LysM" evidence="3">
    <location>
        <begin position="156"/>
        <end position="200"/>
    </location>
</feature>
<dbReference type="AlphaFoldDB" id="A0A7Y9K1W8"/>
<dbReference type="InterPro" id="IPR011055">
    <property type="entry name" value="Dup_hybrid_motif"/>
</dbReference>
<protein>
    <submittedName>
        <fullName evidence="4">Murein DD-endopeptidase MepM/ murein hydrolase activator NlpD</fullName>
    </submittedName>
</protein>
<evidence type="ECO:0000313" key="4">
    <source>
        <dbReference type="EMBL" id="NYD90351.1"/>
    </source>
</evidence>
<dbReference type="Pfam" id="PF01551">
    <property type="entry name" value="Peptidase_M23"/>
    <property type="match status" value="1"/>
</dbReference>
<dbReference type="Gene3D" id="3.10.350.10">
    <property type="entry name" value="LysM domain"/>
    <property type="match status" value="2"/>
</dbReference>
<dbReference type="PANTHER" id="PTHR21666:SF263">
    <property type="entry name" value="MUREIN HYDROLASE ACTIVATOR NLPD"/>
    <property type="match status" value="1"/>
</dbReference>
<dbReference type="PANTHER" id="PTHR21666">
    <property type="entry name" value="PEPTIDASE-RELATED"/>
    <property type="match status" value="1"/>
</dbReference>
<proteinExistence type="inferred from homology"/>
<reference evidence="4 5" key="1">
    <citation type="submission" date="2020-07" db="EMBL/GenBank/DDBJ databases">
        <authorList>
            <person name="Partida-Martinez L."/>
            <person name="Huntemann M."/>
            <person name="Clum A."/>
            <person name="Wang J."/>
            <person name="Palaniappan K."/>
            <person name="Ritter S."/>
            <person name="Chen I.-M."/>
            <person name="Stamatis D."/>
            <person name="Reddy T."/>
            <person name="O'Malley R."/>
            <person name="Daum C."/>
            <person name="Shapiro N."/>
            <person name="Ivanova N."/>
            <person name="Kyrpides N."/>
            <person name="Woyke T."/>
        </authorList>
    </citation>
    <scope>NUCLEOTIDE SEQUENCE [LARGE SCALE GENOMIC DNA]</scope>
    <source>
        <strain evidence="4 5">AS2.3</strain>
    </source>
</reference>
<feature type="domain" description="LysM" evidence="3">
    <location>
        <begin position="108"/>
        <end position="152"/>
    </location>
</feature>
<comment type="similarity">
    <text evidence="1">Belongs to the E.coli NlpD/Haemophilus LppB family.</text>
</comment>
<dbReference type="GO" id="GO:0004222">
    <property type="term" value="F:metalloendopeptidase activity"/>
    <property type="evidence" value="ECO:0007669"/>
    <property type="project" value="TreeGrafter"/>
</dbReference>
<feature type="region of interest" description="Disordered" evidence="2">
    <location>
        <begin position="21"/>
        <end position="86"/>
    </location>
</feature>
<dbReference type="InterPro" id="IPR050570">
    <property type="entry name" value="Cell_wall_metabolism_enzyme"/>
</dbReference>
<keyword evidence="5" id="KW-1185">Reference proteome</keyword>